<dbReference type="SUPFAM" id="SSF53850">
    <property type="entry name" value="Periplasmic binding protein-like II"/>
    <property type="match status" value="1"/>
</dbReference>
<dbReference type="Proteomes" id="UP000214610">
    <property type="component" value="Unassembled WGS sequence"/>
</dbReference>
<dbReference type="NCBIfam" id="TIGR02136">
    <property type="entry name" value="ptsS_2"/>
    <property type="match status" value="1"/>
</dbReference>
<keyword evidence="3 4" id="KW-0732">Signal</keyword>
<dbReference type="RefSeq" id="WP_066594345.1">
    <property type="nucleotide sequence ID" value="NZ_CAOUMQ010000002.1"/>
</dbReference>
<dbReference type="PROSITE" id="PS00430">
    <property type="entry name" value="TONB_DEPENDENT_REC_1"/>
    <property type="match status" value="1"/>
</dbReference>
<keyword evidence="4" id="KW-0592">Phosphate transport</keyword>
<dbReference type="GO" id="GO:0006817">
    <property type="term" value="P:phosphate ion transport"/>
    <property type="evidence" value="ECO:0007669"/>
    <property type="project" value="UniProtKB-UniRule"/>
</dbReference>
<dbReference type="Pfam" id="PF12849">
    <property type="entry name" value="PBP_like_2"/>
    <property type="match status" value="1"/>
</dbReference>
<evidence type="ECO:0000313" key="6">
    <source>
        <dbReference type="EMBL" id="OXE47367.1"/>
    </source>
</evidence>
<comment type="similarity">
    <text evidence="1 4">Belongs to the PstS family.</text>
</comment>
<comment type="subcellular location">
    <subcellularLocation>
        <location evidence="4">Periplasm</location>
    </subcellularLocation>
    <subcellularLocation>
        <location evidence="4">Secreted</location>
    </subcellularLocation>
</comment>
<dbReference type="PANTHER" id="PTHR30570">
    <property type="entry name" value="PERIPLASMIC PHOSPHATE BINDING COMPONENT OF PHOSPHATE ABC TRANSPORTER"/>
    <property type="match status" value="1"/>
</dbReference>
<dbReference type="Gene3D" id="3.40.190.10">
    <property type="entry name" value="Periplasmic binding protein-like II"/>
    <property type="match status" value="2"/>
</dbReference>
<organism evidence="6 7">
    <name type="scientific">Turicimonas muris</name>
    <dbReference type="NCBI Taxonomy" id="1796652"/>
    <lineage>
        <taxon>Bacteria</taxon>
        <taxon>Pseudomonadati</taxon>
        <taxon>Pseudomonadota</taxon>
        <taxon>Betaproteobacteria</taxon>
        <taxon>Burkholderiales</taxon>
        <taxon>Sutterellaceae</taxon>
        <taxon>Turicimonas</taxon>
    </lineage>
</organism>
<dbReference type="InterPro" id="IPR050811">
    <property type="entry name" value="Phosphate_ABC_transporter"/>
</dbReference>
<dbReference type="GO" id="GO:0007155">
    <property type="term" value="P:cell adhesion"/>
    <property type="evidence" value="ECO:0007669"/>
    <property type="project" value="UniProtKB-UniRule"/>
</dbReference>
<protein>
    <recommendedName>
        <fullName evidence="4">Phosphate-binding protein</fullName>
    </recommendedName>
</protein>
<dbReference type="PANTHER" id="PTHR30570:SF1">
    <property type="entry name" value="PHOSPHATE-BINDING PROTEIN PSTS"/>
    <property type="match status" value="1"/>
</dbReference>
<accession>A0A227KHU5</accession>
<gene>
    <name evidence="6" type="ORF">ADH67_08910</name>
</gene>
<evidence type="ECO:0000256" key="3">
    <source>
        <dbReference type="ARBA" id="ARBA00022729"/>
    </source>
</evidence>
<dbReference type="GO" id="GO:0042301">
    <property type="term" value="F:phosphate ion binding"/>
    <property type="evidence" value="ECO:0007669"/>
    <property type="project" value="UniProtKB-UniRule"/>
</dbReference>
<dbReference type="EMBL" id="NHMP01000005">
    <property type="protein sequence ID" value="OXE47367.1"/>
    <property type="molecule type" value="Genomic_DNA"/>
</dbReference>
<proteinExistence type="inferred from homology"/>
<dbReference type="InterPro" id="IPR024370">
    <property type="entry name" value="PBP_domain"/>
</dbReference>
<feature type="domain" description="PBP" evidence="5">
    <location>
        <begin position="26"/>
        <end position="258"/>
    </location>
</feature>
<evidence type="ECO:0000256" key="2">
    <source>
        <dbReference type="ARBA" id="ARBA00022448"/>
    </source>
</evidence>
<evidence type="ECO:0000256" key="1">
    <source>
        <dbReference type="ARBA" id="ARBA00008725"/>
    </source>
</evidence>
<keyword evidence="4" id="KW-0964">Secreted</keyword>
<reference evidence="7" key="1">
    <citation type="submission" date="2017-05" db="EMBL/GenBank/DDBJ databases">
        <title>Improved OligoMM genomes.</title>
        <authorList>
            <person name="Garzetti D."/>
        </authorList>
    </citation>
    <scope>NUCLEOTIDE SEQUENCE [LARGE SCALE GENOMIC DNA]</scope>
    <source>
        <strain evidence="7">YL45</strain>
    </source>
</reference>
<comment type="function">
    <text evidence="4">Involved in the system for phosphate transport across the cytoplasmic membrane.</text>
</comment>
<sequence length="274" mass="29282">MMKTKLLKTALLTSLFSASILSGAIAAETVTVSGSTTVLPIMQKISESYMREDPNVAIELSGGGSGSGIKGLSDGLTQVAMSSRKIKPEESKIAEKNKVQPHQTTVAIDAIVPIVHPNNKVPNISLDALRKIYKGEIKNWKEIGGANAPIVLVSRDTSSGTYETWEELVMKKQRISPRALLQSSNGTVVQTVSKNPNAIGYIGFGYITPSIKAVNVNGIKATSEAAADGKWPLSRELYLYTNGAPKGAVEKVISYTLAPKGQKLIKETGFIPLK</sequence>
<dbReference type="AlphaFoldDB" id="A0A227KHU5"/>
<dbReference type="InterPro" id="IPR011862">
    <property type="entry name" value="Phos-bd"/>
</dbReference>
<feature type="chain" id="PRO_5027155784" description="Phosphate-binding protein" evidence="4">
    <location>
        <begin position="27"/>
        <end position="274"/>
    </location>
</feature>
<comment type="caution">
    <text evidence="6">The sequence shown here is derived from an EMBL/GenBank/DDBJ whole genome shotgun (WGS) entry which is preliminary data.</text>
</comment>
<dbReference type="InterPro" id="IPR010916">
    <property type="entry name" value="TonB_box_CS"/>
</dbReference>
<keyword evidence="7" id="KW-1185">Reference proteome</keyword>
<keyword evidence="2 4" id="KW-0813">Transport</keyword>
<evidence type="ECO:0000259" key="5">
    <source>
        <dbReference type="Pfam" id="PF12849"/>
    </source>
</evidence>
<evidence type="ECO:0000313" key="7">
    <source>
        <dbReference type="Proteomes" id="UP000214610"/>
    </source>
</evidence>
<keyword evidence="4" id="KW-0574">Periplasm</keyword>
<feature type="signal peptide" evidence="4">
    <location>
        <begin position="1"/>
        <end position="26"/>
    </location>
</feature>
<dbReference type="GO" id="GO:0005576">
    <property type="term" value="C:extracellular region"/>
    <property type="evidence" value="ECO:0007669"/>
    <property type="project" value="UniProtKB-SubCell"/>
</dbReference>
<evidence type="ECO:0000256" key="4">
    <source>
        <dbReference type="RuleBase" id="RU367119"/>
    </source>
</evidence>
<dbReference type="CDD" id="cd13566">
    <property type="entry name" value="PBP2_phosphate"/>
    <property type="match status" value="1"/>
</dbReference>
<dbReference type="GO" id="GO:0042597">
    <property type="term" value="C:periplasmic space"/>
    <property type="evidence" value="ECO:0007669"/>
    <property type="project" value="UniProtKB-SubCell"/>
</dbReference>
<name>A0A227KHU5_9BURK</name>